<evidence type="ECO:0000256" key="2">
    <source>
        <dbReference type="ARBA" id="ARBA00022692"/>
    </source>
</evidence>
<accession>A0A9X3TVI9</accession>
<comment type="subcellular location">
    <subcellularLocation>
        <location evidence="5">Cell membrane</location>
        <topology evidence="5">Multi-pass membrane protein</topology>
    </subcellularLocation>
    <subcellularLocation>
        <location evidence="1">Membrane</location>
        <topology evidence="1">Multi-pass membrane protein</topology>
    </subcellularLocation>
</comment>
<feature type="transmembrane region" description="Helical" evidence="5">
    <location>
        <begin position="213"/>
        <end position="235"/>
    </location>
</feature>
<keyword evidence="4 5" id="KW-0472">Membrane</keyword>
<comment type="similarity">
    <text evidence="5">Belongs to the 4-toluene sulfonate uptake permease (TSUP) (TC 2.A.102) family.</text>
</comment>
<reference evidence="6" key="1">
    <citation type="submission" date="2022-08" db="EMBL/GenBank/DDBJ databases">
        <authorList>
            <person name="Vandamme P."/>
            <person name="Hettiarachchi A."/>
            <person name="Peeters C."/>
            <person name="Cnockaert M."/>
            <person name="Carlier A."/>
        </authorList>
    </citation>
    <scope>NUCLEOTIDE SEQUENCE</scope>
    <source>
        <strain evidence="6">LMG 31809</strain>
    </source>
</reference>
<gene>
    <name evidence="6" type="ORF">NYP16_00700</name>
</gene>
<reference evidence="6" key="2">
    <citation type="journal article" date="2023" name="Syst. Appl. Microbiol.">
        <title>Govania unica gen. nov., sp. nov., a rare biosphere bacterium that represents a novel family in the class Alphaproteobacteria.</title>
        <authorList>
            <person name="Vandamme P."/>
            <person name="Peeters C."/>
            <person name="Hettiarachchi A."/>
            <person name="Cnockaert M."/>
            <person name="Carlier A."/>
        </authorList>
    </citation>
    <scope>NUCLEOTIDE SEQUENCE</scope>
    <source>
        <strain evidence="6">LMG 31809</strain>
    </source>
</reference>
<name>A0A9X3TVI9_9PROT</name>
<feature type="transmembrane region" description="Helical" evidence="5">
    <location>
        <begin position="242"/>
        <end position="264"/>
    </location>
</feature>
<keyword evidence="2 5" id="KW-0812">Transmembrane</keyword>
<dbReference type="Pfam" id="PF01925">
    <property type="entry name" value="TauE"/>
    <property type="match status" value="1"/>
</dbReference>
<keyword evidence="3 5" id="KW-1133">Transmembrane helix</keyword>
<evidence type="ECO:0000256" key="4">
    <source>
        <dbReference type="ARBA" id="ARBA00023136"/>
    </source>
</evidence>
<evidence type="ECO:0000313" key="6">
    <source>
        <dbReference type="EMBL" id="MDA5192477.1"/>
    </source>
</evidence>
<dbReference type="InterPro" id="IPR051598">
    <property type="entry name" value="TSUP/Inactive_protease-like"/>
</dbReference>
<dbReference type="GO" id="GO:0005886">
    <property type="term" value="C:plasma membrane"/>
    <property type="evidence" value="ECO:0007669"/>
    <property type="project" value="UniProtKB-SubCell"/>
</dbReference>
<sequence length="305" mass="32490">MQIYLPIAELSLNVFLLLGMGGLVGFLSGMFGVGGGFLMTPLLLFAGVPSAVAVASGANEITAASISGAQAHWRRGGVDVKMGLVLSAGGLVGSYAGAIAFKILRATGQLELMISVAFVIFLTSMGLLMLVESGRTIWRQHKGLPVAPRRRHRTWVDSWPHKMRFRKSLQYVSVYLPLMIGAVVGIMVSLMGVGGGFIMIPAMIYILNMPTNVVIGTSLFQITVVTGAVTFFHSINTQSVDVVLALILLVGAVIGAQLGVRVGYKLRGEQLRGLLGLMVFCVGLRMGFDLFVTPQDFFSVTPVLG</sequence>
<dbReference type="PANTHER" id="PTHR43701">
    <property type="entry name" value="MEMBRANE TRANSPORTER PROTEIN MJ0441-RELATED"/>
    <property type="match status" value="1"/>
</dbReference>
<dbReference type="Proteomes" id="UP001141619">
    <property type="component" value="Unassembled WGS sequence"/>
</dbReference>
<feature type="transmembrane region" description="Helical" evidence="5">
    <location>
        <begin position="110"/>
        <end position="131"/>
    </location>
</feature>
<dbReference type="PANTHER" id="PTHR43701:SF12">
    <property type="entry name" value="MEMBRANE TRANSPORTER PROTEIN YTNM-RELATED"/>
    <property type="match status" value="1"/>
</dbReference>
<protein>
    <recommendedName>
        <fullName evidence="5">Probable membrane transporter protein</fullName>
    </recommendedName>
</protein>
<evidence type="ECO:0000256" key="1">
    <source>
        <dbReference type="ARBA" id="ARBA00004141"/>
    </source>
</evidence>
<dbReference type="InterPro" id="IPR002781">
    <property type="entry name" value="TM_pro_TauE-like"/>
</dbReference>
<feature type="transmembrane region" description="Helical" evidence="5">
    <location>
        <begin position="37"/>
        <end position="61"/>
    </location>
</feature>
<feature type="transmembrane region" description="Helical" evidence="5">
    <location>
        <begin position="12"/>
        <end position="31"/>
    </location>
</feature>
<dbReference type="AlphaFoldDB" id="A0A9X3TVI9"/>
<evidence type="ECO:0000256" key="3">
    <source>
        <dbReference type="ARBA" id="ARBA00022989"/>
    </source>
</evidence>
<feature type="transmembrane region" description="Helical" evidence="5">
    <location>
        <begin position="82"/>
        <end position="104"/>
    </location>
</feature>
<evidence type="ECO:0000313" key="7">
    <source>
        <dbReference type="Proteomes" id="UP001141619"/>
    </source>
</evidence>
<keyword evidence="7" id="KW-1185">Reference proteome</keyword>
<keyword evidence="5" id="KW-1003">Cell membrane</keyword>
<proteinExistence type="inferred from homology"/>
<organism evidence="6 7">
    <name type="scientific">Govanella unica</name>
    <dbReference type="NCBI Taxonomy" id="2975056"/>
    <lineage>
        <taxon>Bacteria</taxon>
        <taxon>Pseudomonadati</taxon>
        <taxon>Pseudomonadota</taxon>
        <taxon>Alphaproteobacteria</taxon>
        <taxon>Emcibacterales</taxon>
        <taxon>Govanellaceae</taxon>
        <taxon>Govanella</taxon>
    </lineage>
</organism>
<comment type="caution">
    <text evidence="6">The sequence shown here is derived from an EMBL/GenBank/DDBJ whole genome shotgun (WGS) entry which is preliminary data.</text>
</comment>
<evidence type="ECO:0000256" key="5">
    <source>
        <dbReference type="RuleBase" id="RU363041"/>
    </source>
</evidence>
<dbReference type="EMBL" id="JANWOI010000001">
    <property type="protein sequence ID" value="MDA5192477.1"/>
    <property type="molecule type" value="Genomic_DNA"/>
</dbReference>
<dbReference type="RefSeq" id="WP_274942184.1">
    <property type="nucleotide sequence ID" value="NZ_JANWOI010000001.1"/>
</dbReference>
<feature type="transmembrane region" description="Helical" evidence="5">
    <location>
        <begin position="174"/>
        <end position="207"/>
    </location>
</feature>